<evidence type="ECO:0000313" key="10">
    <source>
        <dbReference type="Proteomes" id="UP001221686"/>
    </source>
</evidence>
<dbReference type="InterPro" id="IPR008271">
    <property type="entry name" value="Ser/Thr_kinase_AS"/>
</dbReference>
<sequence length="598" mass="65033">MSAPYVRDDDPEQIYEDAPCGYVSTRPDGVIVRANRTFLTLTGFHADELTDKRRFSTLLTKPGALLYETHCAPLLRLRGSVSEIALDVVGRDGEPLPVLLNARVKCDSHGAPELLRIALLSAPTRRKYERELKQAREQAEAATDEVRRHRALAERQLAELHTLLEAVGRLAAGDLETPIAAAPCQAELAAALERMRQDVHRQFHALIERNVEVEQLNAELRHQIEQRSLLMIELSMNAAASSPGLRLAEEQPHLVEGTILDRRYRIVGVCGRGAMGTVYEAERLLDGRRFAAKVLAVKPDFRALVRFAREAQLLARLRHPNLLTIVDVNVTADRTAYIIMELVRGATLADHRRHYGDAGFMLPILHQIADVLAAVHDAGVIHRDLKPSNVLIEGDEGAPRRVKLVDFGVSRLLAGPSETIEPPLSPGPGEQADALFSALSSNLRDRAHAPTFSPTPFLRTPDDSTTGSPGSVDESRSPSELTQVGAILGTPLYMAPELAWGAKLALPSSDVFSFGVAAHEVLTGIAPFDEPPLILAARGPGRLTFIPLGLQSRGLSSALARTLDRCLCEDAALRPSARELADAFALALRTTATASPGP</sequence>
<keyword evidence="2" id="KW-0547">Nucleotide-binding</keyword>
<keyword evidence="1" id="KW-0808">Transferase</keyword>
<feature type="domain" description="Protein kinase" evidence="7">
    <location>
        <begin position="264"/>
        <end position="585"/>
    </location>
</feature>
<dbReference type="Pfam" id="PF00069">
    <property type="entry name" value="Pkinase"/>
    <property type="match status" value="1"/>
</dbReference>
<gene>
    <name evidence="9" type="ORF">POL25_01990</name>
</gene>
<protein>
    <submittedName>
        <fullName evidence="9">Protein kinase</fullName>
    </submittedName>
</protein>
<dbReference type="InterPro" id="IPR000719">
    <property type="entry name" value="Prot_kinase_dom"/>
</dbReference>
<dbReference type="CDD" id="cd00130">
    <property type="entry name" value="PAS"/>
    <property type="match status" value="1"/>
</dbReference>
<keyword evidence="5" id="KW-0175">Coiled coil</keyword>
<evidence type="ECO:0000256" key="5">
    <source>
        <dbReference type="SAM" id="Coils"/>
    </source>
</evidence>
<accession>A0ABT5DPR2</accession>
<dbReference type="Proteomes" id="UP001221686">
    <property type="component" value="Unassembled WGS sequence"/>
</dbReference>
<dbReference type="EMBL" id="JAQNDL010000001">
    <property type="protein sequence ID" value="MDC0715642.1"/>
    <property type="molecule type" value="Genomic_DNA"/>
</dbReference>
<dbReference type="InterPro" id="IPR035965">
    <property type="entry name" value="PAS-like_dom_sf"/>
</dbReference>
<dbReference type="SMART" id="SM00220">
    <property type="entry name" value="S_TKc"/>
    <property type="match status" value="1"/>
</dbReference>
<dbReference type="Pfam" id="PF13426">
    <property type="entry name" value="PAS_9"/>
    <property type="match status" value="1"/>
</dbReference>
<dbReference type="Gene3D" id="3.30.200.20">
    <property type="entry name" value="Phosphorylase Kinase, domain 1"/>
    <property type="match status" value="1"/>
</dbReference>
<evidence type="ECO:0000259" key="8">
    <source>
        <dbReference type="PROSITE" id="PS50885"/>
    </source>
</evidence>
<evidence type="ECO:0000256" key="6">
    <source>
        <dbReference type="SAM" id="MobiDB-lite"/>
    </source>
</evidence>
<keyword evidence="3 9" id="KW-0418">Kinase</keyword>
<evidence type="ECO:0000313" key="9">
    <source>
        <dbReference type="EMBL" id="MDC0715642.1"/>
    </source>
</evidence>
<dbReference type="PANTHER" id="PTHR43289:SF6">
    <property type="entry name" value="SERINE_THREONINE-PROTEIN KINASE NEKL-3"/>
    <property type="match status" value="1"/>
</dbReference>
<dbReference type="SUPFAM" id="SSF56112">
    <property type="entry name" value="Protein kinase-like (PK-like)"/>
    <property type="match status" value="1"/>
</dbReference>
<dbReference type="PROSITE" id="PS00108">
    <property type="entry name" value="PROTEIN_KINASE_ST"/>
    <property type="match status" value="1"/>
</dbReference>
<dbReference type="PROSITE" id="PS50011">
    <property type="entry name" value="PROTEIN_KINASE_DOM"/>
    <property type="match status" value="1"/>
</dbReference>
<evidence type="ECO:0000259" key="7">
    <source>
        <dbReference type="PROSITE" id="PS50011"/>
    </source>
</evidence>
<keyword evidence="4" id="KW-0067">ATP-binding</keyword>
<reference evidence="9 10" key="1">
    <citation type="submission" date="2022-11" db="EMBL/GenBank/DDBJ databases">
        <title>Minimal conservation of predation-associated metabolite biosynthetic gene clusters underscores biosynthetic potential of Myxococcota including descriptions for ten novel species: Archangium lansinium sp. nov., Myxococcus landrumus sp. nov., Nannocystis bai.</title>
        <authorList>
            <person name="Ahearne A."/>
            <person name="Stevens C."/>
            <person name="Dowd S."/>
        </authorList>
    </citation>
    <scope>NUCLEOTIDE SEQUENCE [LARGE SCALE GENOMIC DNA]</scope>
    <source>
        <strain evidence="9 10">BB15-2</strain>
    </source>
</reference>
<dbReference type="PROSITE" id="PS50885">
    <property type="entry name" value="HAMP"/>
    <property type="match status" value="1"/>
</dbReference>
<evidence type="ECO:0000256" key="4">
    <source>
        <dbReference type="ARBA" id="ARBA00022840"/>
    </source>
</evidence>
<comment type="caution">
    <text evidence="9">The sequence shown here is derived from an EMBL/GenBank/DDBJ whole genome shotgun (WGS) entry which is preliminary data.</text>
</comment>
<evidence type="ECO:0000256" key="2">
    <source>
        <dbReference type="ARBA" id="ARBA00022741"/>
    </source>
</evidence>
<dbReference type="RefSeq" id="WP_272084067.1">
    <property type="nucleotide sequence ID" value="NZ_JAQNDL010000001.1"/>
</dbReference>
<dbReference type="SUPFAM" id="SSF55785">
    <property type="entry name" value="PYP-like sensor domain (PAS domain)"/>
    <property type="match status" value="1"/>
</dbReference>
<dbReference type="GO" id="GO:0016301">
    <property type="term" value="F:kinase activity"/>
    <property type="evidence" value="ECO:0007669"/>
    <property type="project" value="UniProtKB-KW"/>
</dbReference>
<feature type="coiled-coil region" evidence="5">
    <location>
        <begin position="125"/>
        <end position="159"/>
    </location>
</feature>
<dbReference type="PANTHER" id="PTHR43289">
    <property type="entry name" value="MITOGEN-ACTIVATED PROTEIN KINASE KINASE KINASE 20-RELATED"/>
    <property type="match status" value="1"/>
</dbReference>
<dbReference type="InterPro" id="IPR011009">
    <property type="entry name" value="Kinase-like_dom_sf"/>
</dbReference>
<keyword evidence="10" id="KW-1185">Reference proteome</keyword>
<dbReference type="Gene3D" id="3.30.450.20">
    <property type="entry name" value="PAS domain"/>
    <property type="match status" value="1"/>
</dbReference>
<dbReference type="Gene3D" id="1.10.510.10">
    <property type="entry name" value="Transferase(Phosphotransferase) domain 1"/>
    <property type="match status" value="1"/>
</dbReference>
<dbReference type="InterPro" id="IPR003660">
    <property type="entry name" value="HAMP_dom"/>
</dbReference>
<feature type="domain" description="HAMP" evidence="8">
    <location>
        <begin position="154"/>
        <end position="204"/>
    </location>
</feature>
<evidence type="ECO:0000256" key="1">
    <source>
        <dbReference type="ARBA" id="ARBA00022679"/>
    </source>
</evidence>
<organism evidence="9 10">
    <name type="scientific">Nannocystis bainbridge</name>
    <dbReference type="NCBI Taxonomy" id="2995303"/>
    <lineage>
        <taxon>Bacteria</taxon>
        <taxon>Pseudomonadati</taxon>
        <taxon>Myxococcota</taxon>
        <taxon>Polyangia</taxon>
        <taxon>Nannocystales</taxon>
        <taxon>Nannocystaceae</taxon>
        <taxon>Nannocystis</taxon>
    </lineage>
</organism>
<name>A0ABT5DPR2_9BACT</name>
<evidence type="ECO:0000256" key="3">
    <source>
        <dbReference type="ARBA" id="ARBA00022777"/>
    </source>
</evidence>
<proteinExistence type="predicted"/>
<feature type="region of interest" description="Disordered" evidence="6">
    <location>
        <begin position="449"/>
        <end position="480"/>
    </location>
</feature>
<dbReference type="CDD" id="cd14014">
    <property type="entry name" value="STKc_PknB_like"/>
    <property type="match status" value="1"/>
</dbReference>
<dbReference type="InterPro" id="IPR000014">
    <property type="entry name" value="PAS"/>
</dbReference>